<sequence length="265" mass="31066">MEGQHLLTIGELAKKMDTTVRTLQYYDKEGLLKPSAKSQGGRRLYTEKDIIRLHQILSMKYLGFTLDEIKNHLISLDTPQQVIEVLEQQKEAVQKQIDNLTNALSAIIALQNEVRQMQQVDFGKYADIISLLRLKNEGYWIVKHFDNRLMTHLKERFSNYPDLAHSLFEEWKNLCDETIHLKNQGEIPEGEKGQELARKWWTMVMEFTGGDMSLIPALLQFNQSKQNWDKEMREKQSIVDEFIEPAINFYFQNQGIKISEMEENL</sequence>
<reference evidence="2 3" key="1">
    <citation type="submission" date="2021-06" db="EMBL/GenBank/DDBJ databases">
        <authorList>
            <person name="Sun Q."/>
            <person name="Li D."/>
        </authorList>
    </citation>
    <scope>NUCLEOTIDE SEQUENCE [LARGE SCALE GENOMIC DNA]</scope>
    <source>
        <strain evidence="2 3">MSJ-40</strain>
    </source>
</reference>
<keyword evidence="3" id="KW-1185">Reference proteome</keyword>
<dbReference type="Pfam" id="PF07739">
    <property type="entry name" value="TipAS"/>
    <property type="match status" value="1"/>
</dbReference>
<dbReference type="PROSITE" id="PS50937">
    <property type="entry name" value="HTH_MERR_2"/>
    <property type="match status" value="1"/>
</dbReference>
<evidence type="ECO:0000313" key="3">
    <source>
        <dbReference type="Proteomes" id="UP000749471"/>
    </source>
</evidence>
<dbReference type="EMBL" id="JAHLPM010000010">
    <property type="protein sequence ID" value="MBU5438857.1"/>
    <property type="molecule type" value="Genomic_DNA"/>
</dbReference>
<dbReference type="InterPro" id="IPR012925">
    <property type="entry name" value="TipAS_dom"/>
</dbReference>
<gene>
    <name evidence="2" type="ORF">KQI42_12590</name>
</gene>
<name>A0ABS6E7G7_9FIRM</name>
<dbReference type="SMART" id="SM00422">
    <property type="entry name" value="HTH_MERR"/>
    <property type="match status" value="1"/>
</dbReference>
<dbReference type="PANTHER" id="PTHR30204">
    <property type="entry name" value="REDOX-CYCLING DRUG-SENSING TRANSCRIPTIONAL ACTIVATOR SOXR"/>
    <property type="match status" value="1"/>
</dbReference>
<dbReference type="CDD" id="cd01106">
    <property type="entry name" value="HTH_TipAL-Mta"/>
    <property type="match status" value="1"/>
</dbReference>
<proteinExistence type="predicted"/>
<protein>
    <submittedName>
        <fullName evidence="2">MerR family transcriptional regulator</fullName>
    </submittedName>
</protein>
<dbReference type="InterPro" id="IPR000551">
    <property type="entry name" value="MerR-type_HTH_dom"/>
</dbReference>
<dbReference type="PANTHER" id="PTHR30204:SF96">
    <property type="entry name" value="CHROMOSOME-ANCHORING PROTEIN RACA"/>
    <property type="match status" value="1"/>
</dbReference>
<comment type="caution">
    <text evidence="2">The sequence shown here is derived from an EMBL/GenBank/DDBJ whole genome shotgun (WGS) entry which is preliminary data.</text>
</comment>
<feature type="domain" description="HTH merR-type" evidence="1">
    <location>
        <begin position="6"/>
        <end position="75"/>
    </location>
</feature>
<accession>A0ABS6E7G7</accession>
<dbReference type="RefSeq" id="WP_216520281.1">
    <property type="nucleotide sequence ID" value="NZ_JAHLPM010000010.1"/>
</dbReference>
<organism evidence="2 3">
    <name type="scientific">Tissierella simiarum</name>
    <dbReference type="NCBI Taxonomy" id="2841534"/>
    <lineage>
        <taxon>Bacteria</taxon>
        <taxon>Bacillati</taxon>
        <taxon>Bacillota</taxon>
        <taxon>Tissierellia</taxon>
        <taxon>Tissierellales</taxon>
        <taxon>Tissierellaceae</taxon>
        <taxon>Tissierella</taxon>
    </lineage>
</organism>
<dbReference type="InterPro" id="IPR047057">
    <property type="entry name" value="MerR_fam"/>
</dbReference>
<dbReference type="Pfam" id="PF13411">
    <property type="entry name" value="MerR_1"/>
    <property type="match status" value="1"/>
</dbReference>
<evidence type="ECO:0000313" key="2">
    <source>
        <dbReference type="EMBL" id="MBU5438857.1"/>
    </source>
</evidence>
<dbReference type="Proteomes" id="UP000749471">
    <property type="component" value="Unassembled WGS sequence"/>
</dbReference>
<evidence type="ECO:0000259" key="1">
    <source>
        <dbReference type="PROSITE" id="PS50937"/>
    </source>
</evidence>